<evidence type="ECO:0000313" key="3">
    <source>
        <dbReference type="Proteomes" id="UP000838756"/>
    </source>
</evidence>
<reference evidence="2" key="1">
    <citation type="submission" date="2022-03" db="EMBL/GenBank/DDBJ databases">
        <authorList>
            <person name="Lindestad O."/>
        </authorList>
    </citation>
    <scope>NUCLEOTIDE SEQUENCE</scope>
</reference>
<comment type="caution">
    <text evidence="2">The sequence shown here is derived from an EMBL/GenBank/DDBJ whole genome shotgun (WGS) entry which is preliminary data.</text>
</comment>
<feature type="transmembrane region" description="Helical" evidence="1">
    <location>
        <begin position="21"/>
        <end position="44"/>
    </location>
</feature>
<dbReference type="Proteomes" id="UP000838756">
    <property type="component" value="Unassembled WGS sequence"/>
</dbReference>
<keyword evidence="1" id="KW-0472">Membrane</keyword>
<dbReference type="EMBL" id="CAKXAJ010025411">
    <property type="protein sequence ID" value="CAH2238942.1"/>
    <property type="molecule type" value="Genomic_DNA"/>
</dbReference>
<accession>A0A8S4RLG3</accession>
<protein>
    <submittedName>
        <fullName evidence="2">Jg19267 protein</fullName>
    </submittedName>
</protein>
<keyword evidence="1" id="KW-1133">Transmembrane helix</keyword>
<proteinExistence type="predicted"/>
<evidence type="ECO:0000313" key="2">
    <source>
        <dbReference type="EMBL" id="CAH2238942.1"/>
    </source>
</evidence>
<keyword evidence="1" id="KW-0812">Transmembrane</keyword>
<name>A0A8S4RLG3_9NEOP</name>
<dbReference type="AlphaFoldDB" id="A0A8S4RLG3"/>
<sequence length="69" mass="7615">MTRHDDRRAPTTFLYATERRFLSSLLSSTPVSVTSFIAAAMSSYRSACSASLARCTNSSLSTDIFDDLR</sequence>
<gene>
    <name evidence="2" type="primary">jg19267</name>
    <name evidence="2" type="ORF">PAEG_LOCUS15965</name>
</gene>
<organism evidence="2 3">
    <name type="scientific">Pararge aegeria aegeria</name>
    <dbReference type="NCBI Taxonomy" id="348720"/>
    <lineage>
        <taxon>Eukaryota</taxon>
        <taxon>Metazoa</taxon>
        <taxon>Ecdysozoa</taxon>
        <taxon>Arthropoda</taxon>
        <taxon>Hexapoda</taxon>
        <taxon>Insecta</taxon>
        <taxon>Pterygota</taxon>
        <taxon>Neoptera</taxon>
        <taxon>Endopterygota</taxon>
        <taxon>Lepidoptera</taxon>
        <taxon>Glossata</taxon>
        <taxon>Ditrysia</taxon>
        <taxon>Papilionoidea</taxon>
        <taxon>Nymphalidae</taxon>
        <taxon>Satyrinae</taxon>
        <taxon>Satyrini</taxon>
        <taxon>Parargina</taxon>
        <taxon>Pararge</taxon>
    </lineage>
</organism>
<keyword evidence="3" id="KW-1185">Reference proteome</keyword>
<evidence type="ECO:0000256" key="1">
    <source>
        <dbReference type="SAM" id="Phobius"/>
    </source>
</evidence>